<keyword evidence="1" id="KW-0472">Membrane</keyword>
<reference evidence="2 3" key="1">
    <citation type="submission" date="2019-08" db="EMBL/GenBank/DDBJ databases">
        <title>Deep-cultivation of Planctomycetes and their phenomic and genomic characterization uncovers novel biology.</title>
        <authorList>
            <person name="Wiegand S."/>
            <person name="Jogler M."/>
            <person name="Boedeker C."/>
            <person name="Pinto D."/>
            <person name="Vollmers J."/>
            <person name="Rivas-Marin E."/>
            <person name="Kohn T."/>
            <person name="Peeters S.H."/>
            <person name="Heuer A."/>
            <person name="Rast P."/>
            <person name="Oberbeckmann S."/>
            <person name="Bunk B."/>
            <person name="Jeske O."/>
            <person name="Meyerdierks A."/>
            <person name="Storesund J.E."/>
            <person name="Kallscheuer N."/>
            <person name="Luecker S."/>
            <person name="Lage O.M."/>
            <person name="Pohl T."/>
            <person name="Merkel B.J."/>
            <person name="Hornburger P."/>
            <person name="Mueller R.-W."/>
            <person name="Bruemmer F."/>
            <person name="Labrenz M."/>
            <person name="Spormann A.M."/>
            <person name="Op Den Camp H."/>
            <person name="Overmann J."/>
            <person name="Amann R."/>
            <person name="Jetten M.S.M."/>
            <person name="Mascher T."/>
            <person name="Medema M.H."/>
            <person name="Devos D.P."/>
            <person name="Kaster A.-K."/>
            <person name="Ovreas L."/>
            <person name="Rohde M."/>
            <person name="Galperin M.Y."/>
            <person name="Jogler C."/>
        </authorList>
    </citation>
    <scope>NUCLEOTIDE SEQUENCE [LARGE SCALE GENOMIC DNA]</scope>
    <source>
        <strain evidence="2 3">LF1</strain>
    </source>
</reference>
<dbReference type="AlphaFoldDB" id="A0A5B1CD52"/>
<keyword evidence="1" id="KW-1133">Transmembrane helix</keyword>
<proteinExistence type="predicted"/>
<evidence type="ECO:0000313" key="2">
    <source>
        <dbReference type="EMBL" id="KAA1257540.1"/>
    </source>
</evidence>
<protein>
    <submittedName>
        <fullName evidence="2">Uncharacterized protein</fullName>
    </submittedName>
</protein>
<dbReference type="EMBL" id="VRLW01000001">
    <property type="protein sequence ID" value="KAA1257540.1"/>
    <property type="molecule type" value="Genomic_DNA"/>
</dbReference>
<keyword evidence="1" id="KW-0812">Transmembrane</keyword>
<name>A0A5B1CD52_9BACT</name>
<sequence>MGQPLWLSLLNVSVMPTAIGVLAMLYSRDWLGWPTWLVIPLFPFFWLLGFCIWTLAVGGLLALRPPLAGPVHSHPPCPTCSHPLATQFARQCLHCGADWHGPELQDSTDNHDMHRSGGG</sequence>
<dbReference type="Proteomes" id="UP000322699">
    <property type="component" value="Unassembled WGS sequence"/>
</dbReference>
<feature type="transmembrane region" description="Helical" evidence="1">
    <location>
        <begin position="38"/>
        <end position="63"/>
    </location>
</feature>
<evidence type="ECO:0000313" key="3">
    <source>
        <dbReference type="Proteomes" id="UP000322699"/>
    </source>
</evidence>
<comment type="caution">
    <text evidence="2">The sequence shown here is derived from an EMBL/GenBank/DDBJ whole genome shotgun (WGS) entry which is preliminary data.</text>
</comment>
<organism evidence="2 3">
    <name type="scientific">Rubripirellula obstinata</name>
    <dbReference type="NCBI Taxonomy" id="406547"/>
    <lineage>
        <taxon>Bacteria</taxon>
        <taxon>Pseudomonadati</taxon>
        <taxon>Planctomycetota</taxon>
        <taxon>Planctomycetia</taxon>
        <taxon>Pirellulales</taxon>
        <taxon>Pirellulaceae</taxon>
        <taxon>Rubripirellula</taxon>
    </lineage>
</organism>
<evidence type="ECO:0000256" key="1">
    <source>
        <dbReference type="SAM" id="Phobius"/>
    </source>
</evidence>
<keyword evidence="3" id="KW-1185">Reference proteome</keyword>
<gene>
    <name evidence="2" type="ORF">LF1_00270</name>
</gene>
<accession>A0A5B1CD52</accession>
<feature type="transmembrane region" description="Helical" evidence="1">
    <location>
        <begin position="7"/>
        <end position="26"/>
    </location>
</feature>